<accession>A0A6M0SDA9</accession>
<dbReference type="AlphaFoldDB" id="A0A6M0SDA9"/>
<protein>
    <submittedName>
        <fullName evidence="1">Uncharacterized protein</fullName>
    </submittedName>
</protein>
<proteinExistence type="predicted"/>
<comment type="caution">
    <text evidence="1">The sequence shown here is derived from an EMBL/GenBank/DDBJ whole genome shotgun (WGS) entry which is preliminary data.</text>
</comment>
<evidence type="ECO:0000313" key="1">
    <source>
        <dbReference type="EMBL" id="NEZ65662.1"/>
    </source>
</evidence>
<dbReference type="Proteomes" id="UP000473574">
    <property type="component" value="Unassembled WGS sequence"/>
</dbReference>
<dbReference type="EMBL" id="QZCE01000002">
    <property type="protein sequence ID" value="NEZ65662.1"/>
    <property type="molecule type" value="Genomic_DNA"/>
</dbReference>
<dbReference type="Gene3D" id="3.30.420.280">
    <property type="match status" value="1"/>
</dbReference>
<gene>
    <name evidence="1" type="ORF">D0962_23380</name>
</gene>
<dbReference type="Pfam" id="PF03237">
    <property type="entry name" value="Terminase_6N"/>
    <property type="match status" value="1"/>
</dbReference>
<reference evidence="1 2" key="1">
    <citation type="journal article" date="2020" name="Microb. Ecol.">
        <title>Ecogenomics of the Marine Benthic Filamentous Cyanobacterium Adonisia.</title>
        <authorList>
            <person name="Walter J.M."/>
            <person name="Coutinho F.H."/>
            <person name="Leomil L."/>
            <person name="Hargreaves P.I."/>
            <person name="Campeao M.E."/>
            <person name="Vieira V.V."/>
            <person name="Silva B.S."/>
            <person name="Fistarol G.O."/>
            <person name="Salomon P.S."/>
            <person name="Sawabe T."/>
            <person name="Mino S."/>
            <person name="Hosokawa M."/>
            <person name="Miyashita H."/>
            <person name="Maruyama F."/>
            <person name="van Verk M.C."/>
            <person name="Dutilh B.E."/>
            <person name="Thompson C.C."/>
            <person name="Thompson F.L."/>
        </authorList>
    </citation>
    <scope>NUCLEOTIDE SEQUENCE [LARGE SCALE GENOMIC DNA]</scope>
    <source>
        <strain evidence="1 2">CCMR0082</strain>
    </source>
</reference>
<dbReference type="InterPro" id="IPR027417">
    <property type="entry name" value="P-loop_NTPase"/>
</dbReference>
<organism evidence="1 2">
    <name type="scientific">Adonisia turfae CCMR0082</name>
    <dbReference type="NCBI Taxonomy" id="2304604"/>
    <lineage>
        <taxon>Bacteria</taxon>
        <taxon>Bacillati</taxon>
        <taxon>Cyanobacteriota</taxon>
        <taxon>Adonisia</taxon>
        <taxon>Adonisia turfae</taxon>
    </lineage>
</organism>
<name>A0A6M0SDA9_9CYAN</name>
<dbReference type="Gene3D" id="3.40.50.300">
    <property type="entry name" value="P-loop containing nucleotide triphosphate hydrolases"/>
    <property type="match status" value="1"/>
</dbReference>
<sequence length="499" mass="56872">MINWAICAPLDLSLRKGLDTPEDKLLLYDPERGYAPNPGGQTRFWQEAFGGFSADNYNQPSYRSMSLIGGIGSGKSYTGAVWACDRAIKYPKARGVITANSFSQLSQATLTTLAEVCMQYNIPLDPIRDTPEETALAIANRRPAHCLLGPDRAYVYVLTAAAFEGKKQTNRGLQARWAWFDECAYSTEQAYNTLNGRIGRGPGKPMTGQLCLTTTPRGFNWLYYRLADPSRKKSWKKTFWFTNCPTWENQENLGDDYVESLQGDFDGDEGRQELGGEFLNTNIGLIFKYFNRNKHGLTGKDAKILRHRPDERLHINLDFNATPCVAVLFQTRRDECHAFKEFYVLDSDIYELSEKIRDWLIEHKQTQEIWLHGDASGRNRSATSKLSAWDIVWNTLSETGLDLKRKFPKANPPIANRIDSFNWLCRQNKFFIDLDNCPETTKDIETMTYAGEEMDKSDILRSHCIDALSYGTHWCWPYGGRNRVPKKKRQVLPGIDVAA</sequence>
<evidence type="ECO:0000313" key="2">
    <source>
        <dbReference type="Proteomes" id="UP000473574"/>
    </source>
</evidence>